<evidence type="ECO:0000313" key="1">
    <source>
        <dbReference type="EMBL" id="EPP38624.1"/>
    </source>
</evidence>
<comment type="caution">
    <text evidence="1">The sequence shown here is derived from an EMBL/GenBank/DDBJ whole genome shotgun (WGS) entry which is preliminary data.</text>
</comment>
<dbReference type="Proteomes" id="UP000014821">
    <property type="component" value="Unassembled WGS sequence"/>
</dbReference>
<organism evidence="1 2">
    <name type="scientific">Chlamydia avium</name>
    <dbReference type="NCBI Taxonomy" id="1457141"/>
    <lineage>
        <taxon>Bacteria</taxon>
        <taxon>Pseudomonadati</taxon>
        <taxon>Chlamydiota</taxon>
        <taxon>Chlamydiia</taxon>
        <taxon>Chlamydiales</taxon>
        <taxon>Chlamydiaceae</taxon>
        <taxon>Chlamydia/Chlamydophila group</taxon>
        <taxon>Chlamydia</taxon>
    </lineage>
</organism>
<sequence>MFLFIRGGVATAIDLPSQSFCSGVTKYWFKNPKEVQEKQHMHFLHHVIAAIKQPEIWNDSSHLLNILLQFEKFPEKNNLCHHLLITIILNRITLLTM</sequence>
<gene>
    <name evidence="1" type="ORF">CP10881SC42_0297</name>
</gene>
<name>A0ABN0MT29_9CHLA</name>
<proteinExistence type="predicted"/>
<accession>A0ABN0MT29</accession>
<reference evidence="1" key="1">
    <citation type="submission" date="2013-04" db="EMBL/GenBank/DDBJ databases">
        <title>Genome sequence of Chlamydia psittaci 10_881_SC42.</title>
        <authorList>
            <person name="Huot-Creasy H."/>
            <person name="McCracken C.L."/>
            <person name="Humphries M."/>
            <person name="Sachse K."/>
            <person name="Laroucau K."/>
            <person name="Bavoil P."/>
            <person name="Myers G.S."/>
        </authorList>
    </citation>
    <scope>NUCLEOTIDE SEQUENCE [LARGE SCALE GENOMIC DNA]</scope>
    <source>
        <strain evidence="1">10_881_SC42</strain>
    </source>
</reference>
<keyword evidence="2" id="KW-1185">Reference proteome</keyword>
<protein>
    <submittedName>
        <fullName evidence="1">Exported protein</fullName>
    </submittedName>
</protein>
<evidence type="ECO:0000313" key="2">
    <source>
        <dbReference type="Proteomes" id="UP000014821"/>
    </source>
</evidence>
<dbReference type="EMBL" id="ATND01000001">
    <property type="protein sequence ID" value="EPP38624.1"/>
    <property type="molecule type" value="Genomic_DNA"/>
</dbReference>